<comment type="caution">
    <text evidence="1">The sequence shown here is derived from an EMBL/GenBank/DDBJ whole genome shotgun (WGS) entry which is preliminary data.</text>
</comment>
<reference evidence="1 2" key="1">
    <citation type="journal article" date="2016" name="Nat. Commun.">
        <title>Thousands of microbial genomes shed light on interconnected biogeochemical processes in an aquifer system.</title>
        <authorList>
            <person name="Anantharaman K."/>
            <person name="Brown C.T."/>
            <person name="Hug L.A."/>
            <person name="Sharon I."/>
            <person name="Castelle C.J."/>
            <person name="Probst A.J."/>
            <person name="Thomas B.C."/>
            <person name="Singh A."/>
            <person name="Wilkins M.J."/>
            <person name="Karaoz U."/>
            <person name="Brodie E.L."/>
            <person name="Williams K.H."/>
            <person name="Hubbard S.S."/>
            <person name="Banfield J.F."/>
        </authorList>
    </citation>
    <scope>NUCLEOTIDE SEQUENCE [LARGE SCALE GENOMIC DNA]</scope>
</reference>
<name>A0A1G2FZM7_9BACT</name>
<sequence length="78" mass="9480">MWYDLIVPCGFETMNPFDKLRIHGERRRTMNPFDKLRIHGERRRTMKSSFPKITYERNATIYKLLANPKRLEILNLLK</sequence>
<protein>
    <submittedName>
        <fullName evidence="1">Uncharacterized protein</fullName>
    </submittedName>
</protein>
<dbReference type="Proteomes" id="UP000176700">
    <property type="component" value="Unassembled WGS sequence"/>
</dbReference>
<dbReference type="AlphaFoldDB" id="A0A1G2FZM7"/>
<dbReference type="EMBL" id="MHNI01000005">
    <property type="protein sequence ID" value="OGZ43533.1"/>
    <property type="molecule type" value="Genomic_DNA"/>
</dbReference>
<proteinExistence type="predicted"/>
<gene>
    <name evidence="1" type="ORF">A2W41_04345</name>
</gene>
<evidence type="ECO:0000313" key="2">
    <source>
        <dbReference type="Proteomes" id="UP000176700"/>
    </source>
</evidence>
<organism evidence="1 2">
    <name type="scientific">Candidatus Ryanbacteria bacterium RIFCSPHIGHO2_01_45_13</name>
    <dbReference type="NCBI Taxonomy" id="1802112"/>
    <lineage>
        <taxon>Bacteria</taxon>
        <taxon>Candidatus Ryaniibacteriota</taxon>
    </lineage>
</organism>
<evidence type="ECO:0000313" key="1">
    <source>
        <dbReference type="EMBL" id="OGZ43533.1"/>
    </source>
</evidence>
<accession>A0A1G2FZM7</accession>